<organism evidence="1 2">
    <name type="scientific">Candidatus Roizmanbacteria bacterium CG10_big_fil_rev_8_21_14_0_10_45_7</name>
    <dbReference type="NCBI Taxonomy" id="1974854"/>
    <lineage>
        <taxon>Bacteria</taxon>
        <taxon>Candidatus Roizmaniibacteriota</taxon>
    </lineage>
</organism>
<dbReference type="EMBL" id="PFEE01000006">
    <property type="protein sequence ID" value="PJE63991.1"/>
    <property type="molecule type" value="Genomic_DNA"/>
</dbReference>
<protein>
    <submittedName>
        <fullName evidence="1">Uncharacterized protein</fullName>
    </submittedName>
</protein>
<evidence type="ECO:0000313" key="2">
    <source>
        <dbReference type="Proteomes" id="UP000231569"/>
    </source>
</evidence>
<comment type="caution">
    <text evidence="1">The sequence shown here is derived from an EMBL/GenBank/DDBJ whole genome shotgun (WGS) entry which is preliminary data.</text>
</comment>
<proteinExistence type="predicted"/>
<dbReference type="AlphaFoldDB" id="A0A2M8KVP0"/>
<sequence length="326" mass="35035">MSTGFVSNYEDIVNTMFGLTDEQRDAVAARLGIIDATMNKHLINAFAGMMFPERGSRTIEQHGEYLGRLQDRLVGHFGSYGVNAVPTGSFSSRGFPSTPFSDLDVLISPVEGEEASFLEAIDSLADQGVYGFSGRGNGSLGGGEMVIEAGNAGYGLICAMTPEGCSVEVLVIGKNSLPEVARAGGLVPRVQPTQRPQFVVRNLSAPHEAIDMPVLDQERNFRCWPEVVQSDGSHKRGLSFLENLLIASNIKEGVHIDGSIIGARQDALKTAAGLMQIYNGRSMNGELGEGFLKALSYAGPPQFTEERRRELLGDFYTAQALVAKGL</sequence>
<reference evidence="2" key="1">
    <citation type="submission" date="2017-09" db="EMBL/GenBank/DDBJ databases">
        <title>Depth-based differentiation of microbial function through sediment-hosted aquifers and enrichment of novel symbionts in the deep terrestrial subsurface.</title>
        <authorList>
            <person name="Probst A.J."/>
            <person name="Ladd B."/>
            <person name="Jarett J.K."/>
            <person name="Geller-Mcgrath D.E."/>
            <person name="Sieber C.M.K."/>
            <person name="Emerson J.B."/>
            <person name="Anantharaman K."/>
            <person name="Thomas B.C."/>
            <person name="Malmstrom R."/>
            <person name="Stieglmeier M."/>
            <person name="Klingl A."/>
            <person name="Woyke T."/>
            <person name="Ryan C.M."/>
            <person name="Banfield J.F."/>
        </authorList>
    </citation>
    <scope>NUCLEOTIDE SEQUENCE [LARGE SCALE GENOMIC DNA]</scope>
</reference>
<gene>
    <name evidence="1" type="ORF">COU89_00365</name>
</gene>
<name>A0A2M8KVP0_9BACT</name>
<accession>A0A2M8KVP0</accession>
<evidence type="ECO:0000313" key="1">
    <source>
        <dbReference type="EMBL" id="PJE63991.1"/>
    </source>
</evidence>
<dbReference type="Proteomes" id="UP000231569">
    <property type="component" value="Unassembled WGS sequence"/>
</dbReference>